<dbReference type="SMART" id="SM00450">
    <property type="entry name" value="RHOD"/>
    <property type="match status" value="1"/>
</dbReference>
<dbReference type="InterPro" id="IPR001763">
    <property type="entry name" value="Rhodanese-like_dom"/>
</dbReference>
<dbReference type="Gene3D" id="3.40.250.10">
    <property type="entry name" value="Rhodanese-like domain"/>
    <property type="match status" value="1"/>
</dbReference>
<dbReference type="PANTHER" id="PTHR43031">
    <property type="entry name" value="FAD-DEPENDENT OXIDOREDUCTASE"/>
    <property type="match status" value="1"/>
</dbReference>
<protein>
    <submittedName>
        <fullName evidence="2">Rhodanese-related sulfurtransferase</fullName>
    </submittedName>
</protein>
<keyword evidence="3" id="KW-1185">Reference proteome</keyword>
<dbReference type="InterPro" id="IPR036873">
    <property type="entry name" value="Rhodanese-like_dom_sf"/>
</dbReference>
<dbReference type="KEGG" id="dsl:Dacsa_2345"/>
<dbReference type="Proteomes" id="UP000010482">
    <property type="component" value="Chromosome"/>
</dbReference>
<dbReference type="CDD" id="cd00158">
    <property type="entry name" value="RHOD"/>
    <property type="match status" value="1"/>
</dbReference>
<dbReference type="PANTHER" id="PTHR43031:SF1">
    <property type="entry name" value="PYRIDINE NUCLEOTIDE-DISULPHIDE OXIDOREDUCTASE"/>
    <property type="match status" value="1"/>
</dbReference>
<evidence type="ECO:0000313" key="2">
    <source>
        <dbReference type="EMBL" id="AFZ50956.1"/>
    </source>
</evidence>
<dbReference type="STRING" id="13035.Dacsa_2345"/>
<dbReference type="PATRIC" id="fig|13035.3.peg.2662"/>
<dbReference type="GO" id="GO:0016740">
    <property type="term" value="F:transferase activity"/>
    <property type="evidence" value="ECO:0007669"/>
    <property type="project" value="UniProtKB-KW"/>
</dbReference>
<dbReference type="InterPro" id="IPR050229">
    <property type="entry name" value="GlpE_sulfurtransferase"/>
</dbReference>
<dbReference type="eggNOG" id="COG0607">
    <property type="taxonomic scope" value="Bacteria"/>
</dbReference>
<feature type="domain" description="Rhodanese" evidence="1">
    <location>
        <begin position="28"/>
        <end position="117"/>
    </location>
</feature>
<accession>K9YVK3</accession>
<evidence type="ECO:0000259" key="1">
    <source>
        <dbReference type="PROSITE" id="PS50206"/>
    </source>
</evidence>
<reference evidence="2" key="1">
    <citation type="submission" date="2012-04" db="EMBL/GenBank/DDBJ databases">
        <title>Finished genome of Dactylococcopsis salina PCC 8305.</title>
        <authorList>
            <consortium name="US DOE Joint Genome Institute"/>
            <person name="Gugger M."/>
            <person name="Coursin T."/>
            <person name="Rippka R."/>
            <person name="Tandeau De Marsac N."/>
            <person name="Huntemann M."/>
            <person name="Wei C.-L."/>
            <person name="Han J."/>
            <person name="Detter J.C."/>
            <person name="Han C."/>
            <person name="Tapia R."/>
            <person name="Daligault H."/>
            <person name="Chen A."/>
            <person name="Krypides N."/>
            <person name="Mavromatis K."/>
            <person name="Markowitz V."/>
            <person name="Szeto E."/>
            <person name="Ivanova N."/>
            <person name="Ovchinnikova G."/>
            <person name="Pagani I."/>
            <person name="Pati A."/>
            <person name="Goodwin L."/>
            <person name="Peters L."/>
            <person name="Pitluck S."/>
            <person name="Woyke T."/>
            <person name="Kerfeld C."/>
        </authorList>
    </citation>
    <scope>NUCLEOTIDE SEQUENCE [LARGE SCALE GENOMIC DNA]</scope>
    <source>
        <strain evidence="2">PCC 8305</strain>
    </source>
</reference>
<organism evidence="2 3">
    <name type="scientific">Dactylococcopsis salina (strain PCC 8305)</name>
    <name type="common">Myxobactron salinum</name>
    <dbReference type="NCBI Taxonomy" id="13035"/>
    <lineage>
        <taxon>Bacteria</taxon>
        <taxon>Bacillati</taxon>
        <taxon>Cyanobacteriota</taxon>
        <taxon>Cyanophyceae</taxon>
        <taxon>Nodosilineales</taxon>
        <taxon>Cymatolegaceae</taxon>
        <taxon>Dactylococcopsis</taxon>
    </lineage>
</organism>
<evidence type="ECO:0000313" key="3">
    <source>
        <dbReference type="Proteomes" id="UP000010482"/>
    </source>
</evidence>
<dbReference type="OrthoDB" id="9808735at2"/>
<dbReference type="RefSeq" id="WP_015229947.1">
    <property type="nucleotide sequence ID" value="NC_019780.1"/>
</dbReference>
<dbReference type="Pfam" id="PF00581">
    <property type="entry name" value="Rhodanese"/>
    <property type="match status" value="1"/>
</dbReference>
<proteinExistence type="predicted"/>
<dbReference type="HOGENOM" id="CLU_089574_9_1_3"/>
<dbReference type="PROSITE" id="PS50206">
    <property type="entry name" value="RHODANESE_3"/>
    <property type="match status" value="1"/>
</dbReference>
<gene>
    <name evidence="2" type="ORF">Dacsa_2345</name>
</gene>
<dbReference type="EMBL" id="CP003944">
    <property type="protein sequence ID" value="AFZ50956.1"/>
    <property type="molecule type" value="Genomic_DNA"/>
</dbReference>
<dbReference type="SUPFAM" id="SSF52821">
    <property type="entry name" value="Rhodanese/Cell cycle control phosphatase"/>
    <property type="match status" value="1"/>
</dbReference>
<name>K9YVK3_DACS8</name>
<dbReference type="AlphaFoldDB" id="K9YVK3"/>
<sequence length="122" mass="13349">MTSGLFPQPASFKEKSRVYDLKSRLDWGEPALTIVDVRDRATFNQGHIMGAISIPAEDLVGRAEASLERDRDIYVYSDTDEETAAAATRLREAGFNRIAEVTGGLGAWRAAEYPVEAISTVA</sequence>